<dbReference type="Gene3D" id="2.80.10.50">
    <property type="match status" value="2"/>
</dbReference>
<dbReference type="STRING" id="169765.AWC15_00920"/>
<sequence>MDESRLLGGVRRALVMVVAVFGVAVLSAGAASADGPVQLKSRLGDVCLDAPSGSWFAPLVINPCNGTDFQRWNLTGDGQIESVAFPTECVNVPGDGIWARLQPCINWISQKWAIQPNGLVTSDLGGCLAVLGGPGPGTWVSTRWCSPGAPDQQWDSVP</sequence>
<keyword evidence="2" id="KW-1185">Reference proteome</keyword>
<dbReference type="InterPro" id="IPR035992">
    <property type="entry name" value="Ricin_B-like_lectins"/>
</dbReference>
<dbReference type="SMART" id="SM00458">
    <property type="entry name" value="RICIN"/>
    <property type="match status" value="1"/>
</dbReference>
<evidence type="ECO:0000313" key="1">
    <source>
        <dbReference type="EMBL" id="BBX95990.1"/>
    </source>
</evidence>
<reference evidence="1 2" key="1">
    <citation type="journal article" date="2019" name="Emerg. Microbes Infect.">
        <title>Comprehensive subspecies identification of 175 nontuberculous mycobacteria species based on 7547 genomic profiles.</title>
        <authorList>
            <person name="Matsumoto Y."/>
            <person name="Kinjo T."/>
            <person name="Motooka D."/>
            <person name="Nabeya D."/>
            <person name="Jung N."/>
            <person name="Uechi K."/>
            <person name="Horii T."/>
            <person name="Iida T."/>
            <person name="Fujita J."/>
            <person name="Nakamura S."/>
        </authorList>
    </citation>
    <scope>NUCLEOTIDE SEQUENCE [LARGE SCALE GENOMIC DNA]</scope>
    <source>
        <strain evidence="1 2">JCM 15657</strain>
    </source>
</reference>
<dbReference type="Pfam" id="PF00652">
    <property type="entry name" value="Ricin_B_lectin"/>
    <property type="match status" value="1"/>
</dbReference>
<protein>
    <submittedName>
        <fullName evidence="1">Uncharacterized protein</fullName>
    </submittedName>
</protein>
<dbReference type="OrthoDB" id="4192775at2"/>
<dbReference type="PROSITE" id="PS50231">
    <property type="entry name" value="RICIN_B_LECTIN"/>
    <property type="match status" value="1"/>
</dbReference>
<dbReference type="SUPFAM" id="SSF50370">
    <property type="entry name" value="Ricin B-like lectins"/>
    <property type="match status" value="1"/>
</dbReference>
<dbReference type="Proteomes" id="UP000466396">
    <property type="component" value="Chromosome"/>
</dbReference>
<proteinExistence type="predicted"/>
<dbReference type="EMBL" id="AP022581">
    <property type="protein sequence ID" value="BBX95990.1"/>
    <property type="molecule type" value="Genomic_DNA"/>
</dbReference>
<dbReference type="RefSeq" id="WP_085158793.1">
    <property type="nucleotide sequence ID" value="NZ_AP022581.1"/>
</dbReference>
<dbReference type="KEGG" id="mlj:MLAC_12840"/>
<dbReference type="CDD" id="cd00161">
    <property type="entry name" value="beta-trefoil_Ricin-like"/>
    <property type="match status" value="1"/>
</dbReference>
<gene>
    <name evidence="1" type="ORF">MLAC_12840</name>
</gene>
<accession>A0A1X1YG78</accession>
<evidence type="ECO:0000313" key="2">
    <source>
        <dbReference type="Proteomes" id="UP000466396"/>
    </source>
</evidence>
<organism evidence="1 2">
    <name type="scientific">Mycobacterium lacus</name>
    <dbReference type="NCBI Taxonomy" id="169765"/>
    <lineage>
        <taxon>Bacteria</taxon>
        <taxon>Bacillati</taxon>
        <taxon>Actinomycetota</taxon>
        <taxon>Actinomycetes</taxon>
        <taxon>Mycobacteriales</taxon>
        <taxon>Mycobacteriaceae</taxon>
        <taxon>Mycobacterium</taxon>
    </lineage>
</organism>
<name>A0A1X1YG78_9MYCO</name>
<dbReference type="AlphaFoldDB" id="A0A1X1YG78"/>
<dbReference type="InterPro" id="IPR000772">
    <property type="entry name" value="Ricin_B_lectin"/>
</dbReference>